<name>A0A538U2W4_UNCEI</name>
<dbReference type="EMBL" id="VBPA01000234">
    <property type="protein sequence ID" value="TMQ70099.1"/>
    <property type="molecule type" value="Genomic_DNA"/>
</dbReference>
<sequence length="110" mass="11607">MTLHDYPFAPPVGVAEPSIEARPPALRVSPNPHGALARIRVESQAGAPIAGTLSIYDLAGRRVRVLTGDAGAGFLWDGRDESGAWAPAGVYLHRVTTRAGVWTAKSLLLP</sequence>
<gene>
    <name evidence="2" type="ORF">E6K80_09590</name>
</gene>
<organism evidence="2 3">
    <name type="scientific">Eiseniibacteriota bacterium</name>
    <dbReference type="NCBI Taxonomy" id="2212470"/>
    <lineage>
        <taxon>Bacteria</taxon>
        <taxon>Candidatus Eiseniibacteriota</taxon>
    </lineage>
</organism>
<dbReference type="NCBIfam" id="TIGR04183">
    <property type="entry name" value="Por_Secre_tail"/>
    <property type="match status" value="1"/>
</dbReference>
<feature type="domain" description="FlgD/Vpr Ig-like" evidence="1">
    <location>
        <begin position="50"/>
        <end position="98"/>
    </location>
</feature>
<comment type="caution">
    <text evidence="2">The sequence shown here is derived from an EMBL/GenBank/DDBJ whole genome shotgun (WGS) entry which is preliminary data.</text>
</comment>
<evidence type="ECO:0000313" key="3">
    <source>
        <dbReference type="Proteomes" id="UP000319836"/>
    </source>
</evidence>
<protein>
    <submittedName>
        <fullName evidence="2">T9SS type A sorting domain-containing protein</fullName>
    </submittedName>
</protein>
<dbReference type="Proteomes" id="UP000319836">
    <property type="component" value="Unassembled WGS sequence"/>
</dbReference>
<evidence type="ECO:0000313" key="2">
    <source>
        <dbReference type="EMBL" id="TMQ70099.1"/>
    </source>
</evidence>
<reference evidence="2 3" key="1">
    <citation type="journal article" date="2019" name="Nat. Microbiol.">
        <title>Mediterranean grassland soil C-N compound turnover is dependent on rainfall and depth, and is mediated by genomically divergent microorganisms.</title>
        <authorList>
            <person name="Diamond S."/>
            <person name="Andeer P.F."/>
            <person name="Li Z."/>
            <person name="Crits-Christoph A."/>
            <person name="Burstein D."/>
            <person name="Anantharaman K."/>
            <person name="Lane K.R."/>
            <person name="Thomas B.C."/>
            <person name="Pan C."/>
            <person name="Northen T.R."/>
            <person name="Banfield J.F."/>
        </authorList>
    </citation>
    <scope>NUCLEOTIDE SEQUENCE [LARGE SCALE GENOMIC DNA]</scope>
    <source>
        <strain evidence="2">WS_10</strain>
    </source>
</reference>
<dbReference type="Pfam" id="PF13860">
    <property type="entry name" value="FlgD_ig"/>
    <property type="match status" value="1"/>
</dbReference>
<accession>A0A538U2W4</accession>
<dbReference type="AlphaFoldDB" id="A0A538U2W4"/>
<dbReference type="Gene3D" id="2.60.40.4070">
    <property type="match status" value="1"/>
</dbReference>
<proteinExistence type="predicted"/>
<evidence type="ECO:0000259" key="1">
    <source>
        <dbReference type="Pfam" id="PF13860"/>
    </source>
</evidence>
<dbReference type="InterPro" id="IPR025965">
    <property type="entry name" value="FlgD/Vpr_Ig-like"/>
</dbReference>
<dbReference type="InterPro" id="IPR026444">
    <property type="entry name" value="Secre_tail"/>
</dbReference>